<comment type="caution">
    <text evidence="1">The sequence shown here is derived from an EMBL/GenBank/DDBJ whole genome shotgun (WGS) entry which is preliminary data.</text>
</comment>
<evidence type="ECO:0000313" key="1">
    <source>
        <dbReference type="EMBL" id="KAJ7373355.1"/>
    </source>
</evidence>
<proteinExistence type="predicted"/>
<dbReference type="EMBL" id="MU826831">
    <property type="protein sequence ID" value="KAJ7373355.1"/>
    <property type="molecule type" value="Genomic_DNA"/>
</dbReference>
<organism evidence="1 2">
    <name type="scientific">Desmophyllum pertusum</name>
    <dbReference type="NCBI Taxonomy" id="174260"/>
    <lineage>
        <taxon>Eukaryota</taxon>
        <taxon>Metazoa</taxon>
        <taxon>Cnidaria</taxon>
        <taxon>Anthozoa</taxon>
        <taxon>Hexacorallia</taxon>
        <taxon>Scleractinia</taxon>
        <taxon>Caryophylliina</taxon>
        <taxon>Caryophylliidae</taxon>
        <taxon>Desmophyllum</taxon>
    </lineage>
</organism>
<protein>
    <submittedName>
        <fullName evidence="1">Uncharacterized protein</fullName>
    </submittedName>
</protein>
<gene>
    <name evidence="1" type="ORF">OS493_012947</name>
</gene>
<sequence length="145" mass="16233">MAIKVEHHTDCLVKVFQALYQLPDVISFPWTLSSRDQVSYFECWKFVADLITTPCQRDTLKCALLYFLSRMVFVMHGMTSNKDSRVALEASEALQEFSNITLETSSPTESVELRLCTAQVLGHTSVAAVMVDLQGTLSFGLCLCL</sequence>
<dbReference type="Proteomes" id="UP001163046">
    <property type="component" value="Unassembled WGS sequence"/>
</dbReference>
<accession>A0A9W9Z1L4</accession>
<evidence type="ECO:0000313" key="2">
    <source>
        <dbReference type="Proteomes" id="UP001163046"/>
    </source>
</evidence>
<reference evidence="1" key="1">
    <citation type="submission" date="2023-01" db="EMBL/GenBank/DDBJ databases">
        <title>Genome assembly of the deep-sea coral Lophelia pertusa.</title>
        <authorList>
            <person name="Herrera S."/>
            <person name="Cordes E."/>
        </authorList>
    </citation>
    <scope>NUCLEOTIDE SEQUENCE</scope>
    <source>
        <strain evidence="1">USNM1676648</strain>
        <tissue evidence="1">Polyp</tissue>
    </source>
</reference>
<name>A0A9W9Z1L4_9CNID</name>
<dbReference type="AlphaFoldDB" id="A0A9W9Z1L4"/>
<keyword evidence="2" id="KW-1185">Reference proteome</keyword>